<dbReference type="EMBL" id="FZPA01000015">
    <property type="protein sequence ID" value="SNT19554.1"/>
    <property type="molecule type" value="Genomic_DNA"/>
</dbReference>
<protein>
    <submittedName>
        <fullName evidence="1">Uncharacterized protein</fullName>
    </submittedName>
</protein>
<dbReference type="AlphaFoldDB" id="A0A239KQT5"/>
<dbReference type="RefSeq" id="WP_089217073.1">
    <property type="nucleotide sequence ID" value="NZ_FZPA01000015.1"/>
</dbReference>
<accession>A0A239KQT5</accession>
<organism evidence="1 2">
    <name type="scientific">Sphingopyxis indica</name>
    <dbReference type="NCBI Taxonomy" id="436663"/>
    <lineage>
        <taxon>Bacteria</taxon>
        <taxon>Pseudomonadati</taxon>
        <taxon>Pseudomonadota</taxon>
        <taxon>Alphaproteobacteria</taxon>
        <taxon>Sphingomonadales</taxon>
        <taxon>Sphingomonadaceae</taxon>
        <taxon>Sphingopyxis</taxon>
    </lineage>
</organism>
<sequence>MALQAVAGSKIYIGTRVAPKGTVALSDFTAQESEWTEIKGWTQSGSLGDTQNLISQDFIDENRTRQIKGTRVGASMENTFAPMPSDPGQMKFIAAIDSCSPYAFKVEWGAGCASEGEVTISVANPGIVTWPDGHGLEAGSPVMFTPTGGDLPTGLLPDTVYYVVEPITPTTFAVAATPGGAAIETTVAATATSITATAQPAGSTDLFFGLAMPGAKQGGAANTPLLRTWSIQVDSNIVEI</sequence>
<proteinExistence type="predicted"/>
<dbReference type="Proteomes" id="UP000198339">
    <property type="component" value="Unassembled WGS sequence"/>
</dbReference>
<dbReference type="Gene3D" id="4.10.410.40">
    <property type="match status" value="1"/>
</dbReference>
<dbReference type="OrthoDB" id="6976379at2"/>
<keyword evidence="2" id="KW-1185">Reference proteome</keyword>
<gene>
    <name evidence="1" type="ORF">SAMN06295955_11560</name>
</gene>
<evidence type="ECO:0000313" key="1">
    <source>
        <dbReference type="EMBL" id="SNT19554.1"/>
    </source>
</evidence>
<name>A0A239KQT5_9SPHN</name>
<reference evidence="1 2" key="1">
    <citation type="submission" date="2017-06" db="EMBL/GenBank/DDBJ databases">
        <authorList>
            <person name="Kim H.J."/>
            <person name="Triplett B.A."/>
        </authorList>
    </citation>
    <scope>NUCLEOTIDE SEQUENCE [LARGE SCALE GENOMIC DNA]</scope>
    <source>
        <strain evidence="1 2">DS15</strain>
    </source>
</reference>
<evidence type="ECO:0000313" key="2">
    <source>
        <dbReference type="Proteomes" id="UP000198339"/>
    </source>
</evidence>